<comment type="caution">
    <text evidence="2">The sequence shown here is derived from an EMBL/GenBank/DDBJ whole genome shotgun (WGS) entry which is preliminary data.</text>
</comment>
<gene>
    <name evidence="2" type="ORF">E2C01_044618</name>
</gene>
<feature type="compositionally biased region" description="Acidic residues" evidence="1">
    <location>
        <begin position="21"/>
        <end position="32"/>
    </location>
</feature>
<dbReference type="EMBL" id="VSRR010009736">
    <property type="protein sequence ID" value="MPC50784.1"/>
    <property type="molecule type" value="Genomic_DNA"/>
</dbReference>
<dbReference type="Proteomes" id="UP000324222">
    <property type="component" value="Unassembled WGS sequence"/>
</dbReference>
<name>A0A5B7G2T6_PORTR</name>
<sequence>MLASRGVKEVHEDCHSPDHDSDNDDDEEEEEEKEKKEKEEKEKEEDDTTLRCRKGAKATLPSAGDAQSRNIPEILKDERLCKWASRRCKEVGDGRCTHN</sequence>
<reference evidence="2 3" key="1">
    <citation type="submission" date="2019-05" db="EMBL/GenBank/DDBJ databases">
        <title>Another draft genome of Portunus trituberculatus and its Hox gene families provides insights of decapod evolution.</title>
        <authorList>
            <person name="Jeong J.-H."/>
            <person name="Song I."/>
            <person name="Kim S."/>
            <person name="Choi T."/>
            <person name="Kim D."/>
            <person name="Ryu S."/>
            <person name="Kim W."/>
        </authorList>
    </citation>
    <scope>NUCLEOTIDE SEQUENCE [LARGE SCALE GENOMIC DNA]</scope>
    <source>
        <tissue evidence="2">Muscle</tissue>
    </source>
</reference>
<accession>A0A5B7G2T6</accession>
<feature type="region of interest" description="Disordered" evidence="1">
    <location>
        <begin position="1"/>
        <end position="71"/>
    </location>
</feature>
<protein>
    <submittedName>
        <fullName evidence="2">Uncharacterized protein</fullName>
    </submittedName>
</protein>
<proteinExistence type="predicted"/>
<dbReference type="AlphaFoldDB" id="A0A5B7G2T6"/>
<evidence type="ECO:0000313" key="3">
    <source>
        <dbReference type="Proteomes" id="UP000324222"/>
    </source>
</evidence>
<feature type="compositionally biased region" description="Basic and acidic residues" evidence="1">
    <location>
        <begin position="1"/>
        <end position="20"/>
    </location>
</feature>
<evidence type="ECO:0000313" key="2">
    <source>
        <dbReference type="EMBL" id="MPC50784.1"/>
    </source>
</evidence>
<evidence type="ECO:0000256" key="1">
    <source>
        <dbReference type="SAM" id="MobiDB-lite"/>
    </source>
</evidence>
<organism evidence="2 3">
    <name type="scientific">Portunus trituberculatus</name>
    <name type="common">Swimming crab</name>
    <name type="synonym">Neptunus trituberculatus</name>
    <dbReference type="NCBI Taxonomy" id="210409"/>
    <lineage>
        <taxon>Eukaryota</taxon>
        <taxon>Metazoa</taxon>
        <taxon>Ecdysozoa</taxon>
        <taxon>Arthropoda</taxon>
        <taxon>Crustacea</taxon>
        <taxon>Multicrustacea</taxon>
        <taxon>Malacostraca</taxon>
        <taxon>Eumalacostraca</taxon>
        <taxon>Eucarida</taxon>
        <taxon>Decapoda</taxon>
        <taxon>Pleocyemata</taxon>
        <taxon>Brachyura</taxon>
        <taxon>Eubrachyura</taxon>
        <taxon>Portunoidea</taxon>
        <taxon>Portunidae</taxon>
        <taxon>Portuninae</taxon>
        <taxon>Portunus</taxon>
    </lineage>
</organism>
<keyword evidence="3" id="KW-1185">Reference proteome</keyword>